<dbReference type="GO" id="GO:0006364">
    <property type="term" value="P:rRNA processing"/>
    <property type="evidence" value="ECO:0007669"/>
    <property type="project" value="UniProtKB-UniRule"/>
</dbReference>
<accession>A0AAN7AC25</accession>
<evidence type="ECO:0000256" key="1">
    <source>
        <dbReference type="ARBA" id="ARBA00004099"/>
    </source>
</evidence>
<dbReference type="GO" id="GO:0032040">
    <property type="term" value="C:small-subunit processome"/>
    <property type="evidence" value="ECO:0007669"/>
    <property type="project" value="UniProtKB-UniRule"/>
</dbReference>
<organism evidence="8 9">
    <name type="scientific">Triangularia setosa</name>
    <dbReference type="NCBI Taxonomy" id="2587417"/>
    <lineage>
        <taxon>Eukaryota</taxon>
        <taxon>Fungi</taxon>
        <taxon>Dikarya</taxon>
        <taxon>Ascomycota</taxon>
        <taxon>Pezizomycotina</taxon>
        <taxon>Sordariomycetes</taxon>
        <taxon>Sordariomycetidae</taxon>
        <taxon>Sordariales</taxon>
        <taxon>Podosporaceae</taxon>
        <taxon>Triangularia</taxon>
    </lineage>
</organism>
<keyword evidence="5 6" id="KW-0539">Nucleus</keyword>
<dbReference type="EMBL" id="MU866084">
    <property type="protein sequence ID" value="KAK4181718.1"/>
    <property type="molecule type" value="Genomic_DNA"/>
</dbReference>
<evidence type="ECO:0000256" key="4">
    <source>
        <dbReference type="ARBA" id="ARBA00022552"/>
    </source>
</evidence>
<feature type="region of interest" description="Disordered" evidence="7">
    <location>
        <begin position="1"/>
        <end position="28"/>
    </location>
</feature>
<dbReference type="Pfam" id="PF03998">
    <property type="entry name" value="Utp11"/>
    <property type="match status" value="1"/>
</dbReference>
<feature type="region of interest" description="Disordered" evidence="7">
    <location>
        <begin position="136"/>
        <end position="203"/>
    </location>
</feature>
<dbReference type="PIRSF" id="PIRSF015952">
    <property type="entry name" value="U3snoRNP11"/>
    <property type="match status" value="1"/>
</dbReference>
<feature type="region of interest" description="Disordered" evidence="7">
    <location>
        <begin position="238"/>
        <end position="260"/>
    </location>
</feature>
<evidence type="ECO:0000313" key="8">
    <source>
        <dbReference type="EMBL" id="KAK4181718.1"/>
    </source>
</evidence>
<feature type="region of interest" description="Disordered" evidence="7">
    <location>
        <begin position="72"/>
        <end position="92"/>
    </location>
</feature>
<dbReference type="PANTHER" id="PTHR12838:SF0">
    <property type="entry name" value="U3 SMALL NUCLEOLAR RNA-ASSOCIATED PROTEIN 11-RELATED"/>
    <property type="match status" value="1"/>
</dbReference>
<evidence type="ECO:0000256" key="3">
    <source>
        <dbReference type="ARBA" id="ARBA00008105"/>
    </source>
</evidence>
<comment type="caution">
    <text evidence="8">The sequence shown here is derived from an EMBL/GenBank/DDBJ whole genome shotgun (WGS) entry which is preliminary data.</text>
</comment>
<comment type="subcellular location">
    <subcellularLocation>
        <location evidence="2 6">Nucleus</location>
        <location evidence="2 6">Nucleolus</location>
    </subcellularLocation>
</comment>
<reference evidence="8" key="2">
    <citation type="submission" date="2023-05" db="EMBL/GenBank/DDBJ databases">
        <authorList>
            <consortium name="Lawrence Berkeley National Laboratory"/>
            <person name="Steindorff A."/>
            <person name="Hensen N."/>
            <person name="Bonometti L."/>
            <person name="Westerberg I."/>
            <person name="Brannstrom I.O."/>
            <person name="Guillou S."/>
            <person name="Cros-Aarteil S."/>
            <person name="Calhoun S."/>
            <person name="Haridas S."/>
            <person name="Kuo A."/>
            <person name="Mondo S."/>
            <person name="Pangilinan J."/>
            <person name="Riley R."/>
            <person name="Labutti K."/>
            <person name="Andreopoulos B."/>
            <person name="Lipzen A."/>
            <person name="Chen C."/>
            <person name="Yanf M."/>
            <person name="Daum C."/>
            <person name="Ng V."/>
            <person name="Clum A."/>
            <person name="Ohm R."/>
            <person name="Martin F."/>
            <person name="Silar P."/>
            <person name="Natvig D."/>
            <person name="Lalanne C."/>
            <person name="Gautier V."/>
            <person name="Ament-Velasquez S.L."/>
            <person name="Kruys A."/>
            <person name="Hutchinson M.I."/>
            <person name="Powell A.J."/>
            <person name="Barry K."/>
            <person name="Miller A.N."/>
            <person name="Grigoriev I.V."/>
            <person name="Debuchy R."/>
            <person name="Gladieux P."/>
            <person name="Thoren M.H."/>
            <person name="Johannesson H."/>
        </authorList>
    </citation>
    <scope>NUCLEOTIDE SEQUENCE</scope>
    <source>
        <strain evidence="8">CBS 892.96</strain>
    </source>
</reference>
<dbReference type="InterPro" id="IPR007144">
    <property type="entry name" value="SSU_processome_Utp11"/>
</dbReference>
<feature type="compositionally biased region" description="Basic and acidic residues" evidence="7">
    <location>
        <begin position="15"/>
        <end position="28"/>
    </location>
</feature>
<name>A0AAN7AC25_9PEZI</name>
<evidence type="ECO:0000256" key="2">
    <source>
        <dbReference type="ARBA" id="ARBA00004604"/>
    </source>
</evidence>
<protein>
    <recommendedName>
        <fullName evidence="6">U3 small nucleolar RNA-associated protein 11</fullName>
        <shortName evidence="6">U3 snoRNA-associated protein 11</shortName>
    </recommendedName>
</protein>
<feature type="compositionally biased region" description="Acidic residues" evidence="7">
    <location>
        <begin position="138"/>
        <end position="151"/>
    </location>
</feature>
<evidence type="ECO:0000256" key="6">
    <source>
        <dbReference type="PIRNR" id="PIRNR015952"/>
    </source>
</evidence>
<evidence type="ECO:0000313" key="9">
    <source>
        <dbReference type="Proteomes" id="UP001302321"/>
    </source>
</evidence>
<comment type="similarity">
    <text evidence="3 6">Belongs to the UTP11 family.</text>
</comment>
<evidence type="ECO:0000256" key="5">
    <source>
        <dbReference type="ARBA" id="ARBA00023242"/>
    </source>
</evidence>
<evidence type="ECO:0000256" key="7">
    <source>
        <dbReference type="SAM" id="MobiDB-lite"/>
    </source>
</evidence>
<keyword evidence="4 6" id="KW-0698">rRNA processing</keyword>
<feature type="compositionally biased region" description="Basic residues" evidence="7">
    <location>
        <begin position="249"/>
        <end position="260"/>
    </location>
</feature>
<keyword evidence="9" id="KW-1185">Reference proteome</keyword>
<feature type="compositionally biased region" description="Basic and acidic residues" evidence="7">
    <location>
        <begin position="172"/>
        <end position="186"/>
    </location>
</feature>
<comment type="function">
    <text evidence="1 6">Involved in nucleolar processing of pre-18S ribosomal RNA.</text>
</comment>
<dbReference type="Proteomes" id="UP001302321">
    <property type="component" value="Unassembled WGS sequence"/>
</dbReference>
<dbReference type="PANTHER" id="PTHR12838">
    <property type="entry name" value="U3 SMALL NUCLEOLAR RNA-ASSOCIATED PROTEIN 11"/>
    <property type="match status" value="1"/>
</dbReference>
<gene>
    <name evidence="8" type="ORF">QBC36DRAFT_383311</name>
</gene>
<comment type="subunit">
    <text evidence="6">Component of the ribosomal small subunit (SSU) processome.</text>
</comment>
<sequence>MSSLRNSVQRRSHRERAQPLERARLGLLEKKKDYQKRAKDYKKKQTVLKSLREKAAEKNEDEFYFGMMSRNGAGSSSLTAGKGFDGKVQGDRGNKAMDVDLVRLLKTQDLGYVRTVRNVAAKEVRQLEERWVLAGGGEEVEEEDSEDDDWEGIGGGGGGQKKAKKIVFFDGTEERKETLERKRQLERQQGSDGEDDEERRRKEQNLEKLAKKLKEARKKLKALTDAELELEVTQAKMAKTATSGGVTKAGKRMKVRERKR</sequence>
<dbReference type="AlphaFoldDB" id="A0AAN7AC25"/>
<reference evidence="8" key="1">
    <citation type="journal article" date="2023" name="Mol. Phylogenet. Evol.">
        <title>Genome-scale phylogeny and comparative genomics of the fungal order Sordariales.</title>
        <authorList>
            <person name="Hensen N."/>
            <person name="Bonometti L."/>
            <person name="Westerberg I."/>
            <person name="Brannstrom I.O."/>
            <person name="Guillou S."/>
            <person name="Cros-Aarteil S."/>
            <person name="Calhoun S."/>
            <person name="Haridas S."/>
            <person name="Kuo A."/>
            <person name="Mondo S."/>
            <person name="Pangilinan J."/>
            <person name="Riley R."/>
            <person name="LaButti K."/>
            <person name="Andreopoulos B."/>
            <person name="Lipzen A."/>
            <person name="Chen C."/>
            <person name="Yan M."/>
            <person name="Daum C."/>
            <person name="Ng V."/>
            <person name="Clum A."/>
            <person name="Steindorff A."/>
            <person name="Ohm R.A."/>
            <person name="Martin F."/>
            <person name="Silar P."/>
            <person name="Natvig D.O."/>
            <person name="Lalanne C."/>
            <person name="Gautier V."/>
            <person name="Ament-Velasquez S.L."/>
            <person name="Kruys A."/>
            <person name="Hutchinson M.I."/>
            <person name="Powell A.J."/>
            <person name="Barry K."/>
            <person name="Miller A.N."/>
            <person name="Grigoriev I.V."/>
            <person name="Debuchy R."/>
            <person name="Gladieux P."/>
            <person name="Hiltunen Thoren M."/>
            <person name="Johannesson H."/>
        </authorList>
    </citation>
    <scope>NUCLEOTIDE SEQUENCE</scope>
    <source>
        <strain evidence="8">CBS 892.96</strain>
    </source>
</reference>
<proteinExistence type="inferred from homology"/>